<comment type="caution">
    <text evidence="1">The sequence shown here is derived from an EMBL/GenBank/DDBJ whole genome shotgun (WGS) entry which is preliminary data.</text>
</comment>
<dbReference type="EMBL" id="JYDL01000163">
    <property type="protein sequence ID" value="KRX14329.1"/>
    <property type="molecule type" value="Genomic_DNA"/>
</dbReference>
<protein>
    <submittedName>
        <fullName evidence="1">Uncharacterized protein</fullName>
    </submittedName>
</protein>
<accession>A0A0V0RIL5</accession>
<gene>
    <name evidence="1" type="ORF">T07_14193</name>
</gene>
<dbReference type="AlphaFoldDB" id="A0A0V0RIL5"/>
<proteinExistence type="predicted"/>
<sequence length="110" mass="12729">MYAMLQFLAHICLSYNDKHRATFLTFLLRFQLCSICTREETTSIRRLMVSRKAVQSLSLELIFQFPLNKRNPQMVQLQECPFLSFVTWSPSLVISLLSGVTDRCNGPHNS</sequence>
<name>A0A0V0RIL5_9BILA</name>
<keyword evidence="2" id="KW-1185">Reference proteome</keyword>
<reference evidence="1 2" key="1">
    <citation type="submission" date="2015-01" db="EMBL/GenBank/DDBJ databases">
        <title>Evolution of Trichinella species and genotypes.</title>
        <authorList>
            <person name="Korhonen P.K."/>
            <person name="Edoardo P."/>
            <person name="Giuseppe L.R."/>
            <person name="Gasser R.B."/>
        </authorList>
    </citation>
    <scope>NUCLEOTIDE SEQUENCE [LARGE SCALE GENOMIC DNA]</scope>
    <source>
        <strain evidence="1">ISS37</strain>
    </source>
</reference>
<evidence type="ECO:0000313" key="1">
    <source>
        <dbReference type="EMBL" id="KRX14329.1"/>
    </source>
</evidence>
<evidence type="ECO:0000313" key="2">
    <source>
        <dbReference type="Proteomes" id="UP000054630"/>
    </source>
</evidence>
<dbReference type="Proteomes" id="UP000054630">
    <property type="component" value="Unassembled WGS sequence"/>
</dbReference>
<organism evidence="1 2">
    <name type="scientific">Trichinella nelsoni</name>
    <dbReference type="NCBI Taxonomy" id="6336"/>
    <lineage>
        <taxon>Eukaryota</taxon>
        <taxon>Metazoa</taxon>
        <taxon>Ecdysozoa</taxon>
        <taxon>Nematoda</taxon>
        <taxon>Enoplea</taxon>
        <taxon>Dorylaimia</taxon>
        <taxon>Trichinellida</taxon>
        <taxon>Trichinellidae</taxon>
        <taxon>Trichinella</taxon>
    </lineage>
</organism>